<evidence type="ECO:0000313" key="1">
    <source>
        <dbReference type="EMBL" id="NYD57207.1"/>
    </source>
</evidence>
<dbReference type="AlphaFoldDB" id="A0A7Y9F071"/>
<dbReference type="Proteomes" id="UP000516957">
    <property type="component" value="Unassembled WGS sequence"/>
</dbReference>
<dbReference type="EMBL" id="JACCBE010000001">
    <property type="protein sequence ID" value="NYD57207.1"/>
    <property type="molecule type" value="Genomic_DNA"/>
</dbReference>
<accession>A0A7Y9F071</accession>
<organism evidence="1 2">
    <name type="scientific">Nocardioides marinisabuli</name>
    <dbReference type="NCBI Taxonomy" id="419476"/>
    <lineage>
        <taxon>Bacteria</taxon>
        <taxon>Bacillati</taxon>
        <taxon>Actinomycetota</taxon>
        <taxon>Actinomycetes</taxon>
        <taxon>Propionibacteriales</taxon>
        <taxon>Nocardioidaceae</taxon>
        <taxon>Nocardioides</taxon>
    </lineage>
</organism>
<proteinExistence type="predicted"/>
<evidence type="ECO:0000313" key="2">
    <source>
        <dbReference type="Proteomes" id="UP000516957"/>
    </source>
</evidence>
<keyword evidence="2" id="KW-1185">Reference proteome</keyword>
<sequence length="39" mass="4118">MTEATTDPSAVLHGGLVLLLHDVTCFLGLLETLPDESHA</sequence>
<gene>
    <name evidence="1" type="ORF">BKA08_001445</name>
</gene>
<reference evidence="1 2" key="1">
    <citation type="submission" date="2020-07" db="EMBL/GenBank/DDBJ databases">
        <title>Sequencing the genomes of 1000 actinobacteria strains.</title>
        <authorList>
            <person name="Klenk H.-P."/>
        </authorList>
    </citation>
    <scope>NUCLEOTIDE SEQUENCE [LARGE SCALE GENOMIC DNA]</scope>
    <source>
        <strain evidence="1 2">DSM 18965</strain>
    </source>
</reference>
<protein>
    <submittedName>
        <fullName evidence="1">Acyl-coenzyme A thioesterase PaaI-like protein</fullName>
    </submittedName>
</protein>
<name>A0A7Y9F071_9ACTN</name>
<comment type="caution">
    <text evidence="1">The sequence shown here is derived from an EMBL/GenBank/DDBJ whole genome shotgun (WGS) entry which is preliminary data.</text>
</comment>